<feature type="binding site" evidence="9">
    <location>
        <position position="93"/>
    </location>
    <ligand>
        <name>Mn(2+)</name>
        <dbReference type="ChEBI" id="CHEBI:29035"/>
        <label>2</label>
    </ligand>
</feature>
<dbReference type="EMBL" id="JACCFM010000001">
    <property type="protein sequence ID" value="NYJ19824.1"/>
    <property type="molecule type" value="Genomic_DNA"/>
</dbReference>
<keyword evidence="4 9" id="KW-0479">Metal-binding</keyword>
<protein>
    <recommendedName>
        <fullName evidence="8">Fructose-1,6-bisphosphatase</fullName>
    </recommendedName>
</protein>
<dbReference type="Gene3D" id="3.40.190.90">
    <property type="match status" value="1"/>
</dbReference>
<dbReference type="GO" id="GO:0046872">
    <property type="term" value="F:metal ion binding"/>
    <property type="evidence" value="ECO:0007669"/>
    <property type="project" value="UniProtKB-KW"/>
</dbReference>
<accession>A0A7Z0EDT8</accession>
<evidence type="ECO:0000256" key="7">
    <source>
        <dbReference type="ARBA" id="ARBA00023277"/>
    </source>
</evidence>
<feature type="binding site" evidence="10">
    <location>
        <position position="125"/>
    </location>
    <ligand>
        <name>substrate</name>
    </ligand>
</feature>
<feature type="binding site" evidence="10">
    <location>
        <position position="215"/>
    </location>
    <ligand>
        <name>substrate</name>
    </ligand>
</feature>
<feature type="binding site" evidence="10">
    <location>
        <begin position="169"/>
        <end position="171"/>
    </location>
    <ligand>
        <name>substrate</name>
    </ligand>
</feature>
<dbReference type="PIRSF" id="PIRSF004532">
    <property type="entry name" value="GlpX"/>
    <property type="match status" value="1"/>
</dbReference>
<feature type="binding site" evidence="9">
    <location>
        <position position="218"/>
    </location>
    <ligand>
        <name>Mn(2+)</name>
        <dbReference type="ChEBI" id="CHEBI:29035"/>
        <label>2</label>
    </ligand>
</feature>
<reference evidence="11 12" key="1">
    <citation type="submission" date="2020-07" db="EMBL/GenBank/DDBJ databases">
        <title>Sequencing the genomes of 1000 actinobacteria strains.</title>
        <authorList>
            <person name="Klenk H.-P."/>
        </authorList>
    </citation>
    <scope>NUCLEOTIDE SEQUENCE [LARGE SCALE GENOMIC DNA]</scope>
    <source>
        <strain evidence="11 12">LI1</strain>
    </source>
</reference>
<dbReference type="PANTHER" id="PTHR30447:SF0">
    <property type="entry name" value="FRUCTOSE-1,6-BISPHOSPHATASE 1 CLASS 2-RELATED"/>
    <property type="match status" value="1"/>
</dbReference>
<evidence type="ECO:0000256" key="4">
    <source>
        <dbReference type="ARBA" id="ARBA00022723"/>
    </source>
</evidence>
<proteinExistence type="inferred from homology"/>
<evidence type="ECO:0000313" key="11">
    <source>
        <dbReference type="EMBL" id="NYJ19824.1"/>
    </source>
</evidence>
<dbReference type="PANTHER" id="PTHR30447">
    <property type="entry name" value="FRUCTOSE-1,6-BISPHOSPHATASE CLASS 2"/>
    <property type="match status" value="1"/>
</dbReference>
<comment type="pathway">
    <text evidence="2">Carbohydrate biosynthesis; gluconeogenesis.</text>
</comment>
<evidence type="ECO:0000256" key="8">
    <source>
        <dbReference type="PIRNR" id="PIRNR004532"/>
    </source>
</evidence>
<evidence type="ECO:0000313" key="12">
    <source>
        <dbReference type="Proteomes" id="UP000537260"/>
    </source>
</evidence>
<keyword evidence="5 11" id="KW-0378">Hydrolase</keyword>
<dbReference type="RefSeq" id="WP_179578519.1">
    <property type="nucleotide sequence ID" value="NZ_JACCFM010000001.1"/>
</dbReference>
<dbReference type="GO" id="GO:0005829">
    <property type="term" value="C:cytosol"/>
    <property type="evidence" value="ECO:0007669"/>
    <property type="project" value="TreeGrafter"/>
</dbReference>
<dbReference type="InterPro" id="IPR004464">
    <property type="entry name" value="FBPase_class-2/SBPase"/>
</dbReference>
<evidence type="ECO:0000256" key="10">
    <source>
        <dbReference type="PIRSR" id="PIRSR004532-2"/>
    </source>
</evidence>
<dbReference type="SUPFAM" id="SSF56655">
    <property type="entry name" value="Carbohydrate phosphatase"/>
    <property type="match status" value="1"/>
</dbReference>
<comment type="caution">
    <text evidence="11">The sequence shown here is derived from an EMBL/GenBank/DDBJ whole genome shotgun (WGS) entry which is preliminary data.</text>
</comment>
<evidence type="ECO:0000256" key="3">
    <source>
        <dbReference type="ARBA" id="ARBA00008989"/>
    </source>
</evidence>
<dbReference type="AlphaFoldDB" id="A0A7Z0EDT8"/>
<evidence type="ECO:0000256" key="5">
    <source>
        <dbReference type="ARBA" id="ARBA00022801"/>
    </source>
</evidence>
<evidence type="ECO:0000256" key="6">
    <source>
        <dbReference type="ARBA" id="ARBA00023211"/>
    </source>
</evidence>
<dbReference type="GO" id="GO:0042132">
    <property type="term" value="F:fructose 1,6-bisphosphate 1-phosphatase activity"/>
    <property type="evidence" value="ECO:0007669"/>
    <property type="project" value="UniProtKB-EC"/>
</dbReference>
<keyword evidence="7 8" id="KW-0119">Carbohydrate metabolism</keyword>
<dbReference type="UniPathway" id="UPA00138"/>
<evidence type="ECO:0000256" key="9">
    <source>
        <dbReference type="PIRSR" id="PIRSR004532-1"/>
    </source>
</evidence>
<comment type="cofactor">
    <cofactor evidence="9">
        <name>Mn(2+)</name>
        <dbReference type="ChEBI" id="CHEBI:29035"/>
    </cofactor>
</comment>
<evidence type="ECO:0000256" key="2">
    <source>
        <dbReference type="ARBA" id="ARBA00004742"/>
    </source>
</evidence>
<keyword evidence="12" id="KW-1185">Reference proteome</keyword>
<comment type="similarity">
    <text evidence="3 8">Belongs to the FBPase class 2 family.</text>
</comment>
<dbReference type="GO" id="GO:0006094">
    <property type="term" value="P:gluconeogenesis"/>
    <property type="evidence" value="ECO:0007669"/>
    <property type="project" value="UniProtKB-UniPathway"/>
</dbReference>
<feature type="binding site" evidence="9">
    <location>
        <position position="62"/>
    </location>
    <ligand>
        <name>Mn(2+)</name>
        <dbReference type="ChEBI" id="CHEBI:29035"/>
        <label>1</label>
    </ligand>
</feature>
<dbReference type="Proteomes" id="UP000537260">
    <property type="component" value="Unassembled WGS sequence"/>
</dbReference>
<dbReference type="GO" id="GO:0006071">
    <property type="term" value="P:glycerol metabolic process"/>
    <property type="evidence" value="ECO:0007669"/>
    <property type="project" value="InterPro"/>
</dbReference>
<feature type="binding site" evidence="9">
    <location>
        <position position="90"/>
    </location>
    <ligand>
        <name>Mn(2+)</name>
        <dbReference type="ChEBI" id="CHEBI:29035"/>
        <label>2</label>
    </ligand>
</feature>
<feature type="binding site" evidence="9">
    <location>
        <position position="38"/>
    </location>
    <ligand>
        <name>Mn(2+)</name>
        <dbReference type="ChEBI" id="CHEBI:29035"/>
        <label>1</label>
    </ligand>
</feature>
<gene>
    <name evidence="11" type="ORF">HNR05_001615</name>
</gene>
<organism evidence="11 12">
    <name type="scientific">Glaciibacter psychrotolerans</name>
    <dbReference type="NCBI Taxonomy" id="670054"/>
    <lineage>
        <taxon>Bacteria</taxon>
        <taxon>Bacillati</taxon>
        <taxon>Actinomycetota</taxon>
        <taxon>Actinomycetes</taxon>
        <taxon>Micrococcales</taxon>
        <taxon>Microbacteriaceae</taxon>
        <taxon>Glaciibacter</taxon>
    </lineage>
</organism>
<feature type="binding site" evidence="10">
    <location>
        <begin position="93"/>
        <end position="95"/>
    </location>
    <ligand>
        <name>substrate</name>
    </ligand>
</feature>
<comment type="catalytic activity">
    <reaction evidence="1">
        <text>beta-D-fructose 1,6-bisphosphate + H2O = beta-D-fructose 6-phosphate + phosphate</text>
        <dbReference type="Rhea" id="RHEA:11064"/>
        <dbReference type="ChEBI" id="CHEBI:15377"/>
        <dbReference type="ChEBI" id="CHEBI:32966"/>
        <dbReference type="ChEBI" id="CHEBI:43474"/>
        <dbReference type="ChEBI" id="CHEBI:57634"/>
        <dbReference type="EC" id="3.1.3.11"/>
    </reaction>
</comment>
<evidence type="ECO:0000256" key="1">
    <source>
        <dbReference type="ARBA" id="ARBA00001273"/>
    </source>
</evidence>
<dbReference type="Pfam" id="PF03320">
    <property type="entry name" value="FBPase_glpX"/>
    <property type="match status" value="1"/>
</dbReference>
<sequence>MQRLFLDNAAVHSLLAVTTDAALAAHGHVGRGDKIAVDGAAVQAMRTAFDRVDVAAVVVIGEGEKDEAPLLFAGERLGTGRGPALDVAVDPVDGTRLAAQNLPDAVAVLAVAPAGAFFDPGPVFYLEKLVTSGNAGRLSLSRPLTENLHELARALDKPLAEVRVAVQSRPRNQRYIDEATAVGARVLQFADGDVAVALRAARVDGDIDLLIGIGGSPEGVLTSAAVRAVNGHMEARLAPQHPAEIARARSAGLSTERILDLDDLIDGDGYFFLTAITDGDVLAGVSVVDSAGRGTTATTDSWVIDPHRGIRRFTLTRQRG</sequence>
<dbReference type="NCBIfam" id="TIGR00330">
    <property type="entry name" value="glpX"/>
    <property type="match status" value="1"/>
</dbReference>
<name>A0A7Z0EDT8_9MICO</name>
<feature type="binding site" evidence="10">
    <location>
        <begin position="191"/>
        <end position="193"/>
    </location>
    <ligand>
        <name>substrate</name>
    </ligand>
</feature>
<keyword evidence="6 9" id="KW-0464">Manganese</keyword>
<dbReference type="Gene3D" id="3.30.540.10">
    <property type="entry name" value="Fructose-1,6-Bisphosphatase, subunit A, domain 1"/>
    <property type="match status" value="1"/>
</dbReference>
<dbReference type="GO" id="GO:0030388">
    <property type="term" value="P:fructose 1,6-bisphosphate metabolic process"/>
    <property type="evidence" value="ECO:0007669"/>
    <property type="project" value="TreeGrafter"/>
</dbReference>